<comment type="cofactor">
    <cofactor evidence="1">
        <name>Mn(2+)</name>
        <dbReference type="ChEBI" id="CHEBI:29035"/>
    </cofactor>
</comment>
<dbReference type="NCBIfam" id="TIGR01879">
    <property type="entry name" value="hydantase"/>
    <property type="match status" value="1"/>
</dbReference>
<dbReference type="SUPFAM" id="SSF53187">
    <property type="entry name" value="Zn-dependent exopeptidases"/>
    <property type="match status" value="1"/>
</dbReference>
<evidence type="ECO:0000256" key="5">
    <source>
        <dbReference type="ARBA" id="ARBA00022801"/>
    </source>
</evidence>
<evidence type="ECO:0000256" key="2">
    <source>
        <dbReference type="ARBA" id="ARBA00006153"/>
    </source>
</evidence>
<dbReference type="Gene3D" id="3.40.630.10">
    <property type="entry name" value="Zn peptidases"/>
    <property type="match status" value="1"/>
</dbReference>
<protein>
    <submittedName>
        <fullName evidence="8">M20 family metallo-hydrolase</fullName>
    </submittedName>
</protein>
<evidence type="ECO:0000256" key="3">
    <source>
        <dbReference type="ARBA" id="ARBA00011738"/>
    </source>
</evidence>
<dbReference type="CDD" id="cd03884">
    <property type="entry name" value="M20_bAS"/>
    <property type="match status" value="1"/>
</dbReference>
<dbReference type="RefSeq" id="WP_244708253.1">
    <property type="nucleotide sequence ID" value="NZ_CP095073.1"/>
</dbReference>
<gene>
    <name evidence="8" type="ORF">MUN89_13075</name>
</gene>
<evidence type="ECO:0000313" key="9">
    <source>
        <dbReference type="Proteomes" id="UP000831787"/>
    </source>
</evidence>
<evidence type="ECO:0000256" key="6">
    <source>
        <dbReference type="ARBA" id="ARBA00023211"/>
    </source>
</evidence>
<dbReference type="EMBL" id="CP095073">
    <property type="protein sequence ID" value="UOQ42893.1"/>
    <property type="molecule type" value="Genomic_DNA"/>
</dbReference>
<dbReference type="PIRSF" id="PIRSF001235">
    <property type="entry name" value="Amidase_carbamoylase"/>
    <property type="match status" value="1"/>
</dbReference>
<dbReference type="Proteomes" id="UP000831787">
    <property type="component" value="Chromosome"/>
</dbReference>
<comment type="similarity">
    <text evidence="2">Belongs to the peptidase M20 family.</text>
</comment>
<dbReference type="Pfam" id="PF01546">
    <property type="entry name" value="Peptidase_M20"/>
    <property type="match status" value="1"/>
</dbReference>
<dbReference type="PANTHER" id="PTHR32494:SF19">
    <property type="entry name" value="ALLANTOATE DEIMINASE-RELATED"/>
    <property type="match status" value="1"/>
</dbReference>
<keyword evidence="9" id="KW-1185">Reference proteome</keyword>
<dbReference type="InterPro" id="IPR002933">
    <property type="entry name" value="Peptidase_M20"/>
</dbReference>
<dbReference type="InterPro" id="IPR011650">
    <property type="entry name" value="Peptidase_M20_dimer"/>
</dbReference>
<accession>A0ABY4EEJ3</accession>
<dbReference type="NCBIfam" id="NF006771">
    <property type="entry name" value="PRK09290.1-5"/>
    <property type="match status" value="1"/>
</dbReference>
<feature type="domain" description="Peptidase M20 dimerisation" evidence="7">
    <location>
        <begin position="226"/>
        <end position="327"/>
    </location>
</feature>
<reference evidence="8 9" key="1">
    <citation type="submission" date="2022-04" db="EMBL/GenBank/DDBJ databases">
        <title>Halobacillus sp. isolated from saltern.</title>
        <authorList>
            <person name="Won M."/>
            <person name="Lee C.-M."/>
            <person name="Woen H.-Y."/>
            <person name="Kwon S.-W."/>
        </authorList>
    </citation>
    <scope>NUCLEOTIDE SEQUENCE [LARGE SCALE GENOMIC DNA]</scope>
    <source>
        <strain evidence="8 9">SSBR10-3</strain>
    </source>
</reference>
<organism evidence="8 9">
    <name type="scientific">Halobacillus salinarum</name>
    <dbReference type="NCBI Taxonomy" id="2932257"/>
    <lineage>
        <taxon>Bacteria</taxon>
        <taxon>Bacillati</taxon>
        <taxon>Bacillota</taxon>
        <taxon>Bacilli</taxon>
        <taxon>Bacillales</taxon>
        <taxon>Bacillaceae</taxon>
        <taxon>Halobacillus</taxon>
    </lineage>
</organism>
<dbReference type="SUPFAM" id="SSF55031">
    <property type="entry name" value="Bacterial exopeptidase dimerisation domain"/>
    <property type="match status" value="1"/>
</dbReference>
<name>A0ABY4EEJ3_9BACI</name>
<evidence type="ECO:0000256" key="1">
    <source>
        <dbReference type="ARBA" id="ARBA00001936"/>
    </source>
</evidence>
<evidence type="ECO:0000256" key="4">
    <source>
        <dbReference type="ARBA" id="ARBA00022723"/>
    </source>
</evidence>
<proteinExistence type="inferred from homology"/>
<keyword evidence="5" id="KW-0378">Hydrolase</keyword>
<keyword evidence="6" id="KW-0464">Manganese</keyword>
<evidence type="ECO:0000313" key="8">
    <source>
        <dbReference type="EMBL" id="UOQ42893.1"/>
    </source>
</evidence>
<dbReference type="Pfam" id="PF07687">
    <property type="entry name" value="M20_dimer"/>
    <property type="match status" value="1"/>
</dbReference>
<dbReference type="PANTHER" id="PTHR32494">
    <property type="entry name" value="ALLANTOATE DEIMINASE-RELATED"/>
    <property type="match status" value="1"/>
</dbReference>
<evidence type="ECO:0000259" key="7">
    <source>
        <dbReference type="Pfam" id="PF07687"/>
    </source>
</evidence>
<dbReference type="Gene3D" id="3.30.70.360">
    <property type="match status" value="1"/>
</dbReference>
<keyword evidence="4" id="KW-0479">Metal-binding</keyword>
<sequence>MESQLLLKDYDQTLDKNGLSGKRLAERLARLSEIGLTPSGGSHRLGFSKEEREAKRLVIDWMKKAGLEVKEDEAGNVSGRLQGADDNAPAVLSGSHVDTVPNGGHFDGTLGVLAALEVVEAWKETGFKPPAPFEVIIFSDEEGSTFNQGFTGSKAMVGDLDESVKELTDLNGDSFENVLRSDGLSADNIPLAARQFDTMRAFLEVHIEQGKRLEKENLPVGIVTGIAGPCWVKFQFTGEAGHAGNTPMDDRQDALVAASEFIYVVKKLPERVSSTAVATIGKISNHPNGVNVIPGEVELFVDIRDIDESARDQLVRMVIELGEKVAAKNEVSMEYKVTNQVKPIPVNDELEKVMIKAVEKSGLNTYFLPSGAGHDAMVLGAHLPMAMLFVRSKQGISHNPDEWSSLDDCVQSVHVLKQAVELIMAADA</sequence>
<comment type="subunit">
    <text evidence="3">Homodimer.</text>
</comment>
<dbReference type="InterPro" id="IPR010158">
    <property type="entry name" value="Amidase_Cbmase"/>
</dbReference>
<dbReference type="InterPro" id="IPR036264">
    <property type="entry name" value="Bact_exopeptidase_dim_dom"/>
</dbReference>